<name>A0A9Q1BEH1_HOLLE</name>
<accession>A0A9Q1BEH1</accession>
<protein>
    <submittedName>
        <fullName evidence="1">Uncharacterized protein</fullName>
    </submittedName>
</protein>
<keyword evidence="2" id="KW-1185">Reference proteome</keyword>
<dbReference type="Proteomes" id="UP001152320">
    <property type="component" value="Chromosome 19"/>
</dbReference>
<evidence type="ECO:0000313" key="1">
    <source>
        <dbReference type="EMBL" id="KAJ8023660.1"/>
    </source>
</evidence>
<evidence type="ECO:0000313" key="2">
    <source>
        <dbReference type="Proteomes" id="UP001152320"/>
    </source>
</evidence>
<proteinExistence type="predicted"/>
<organism evidence="1 2">
    <name type="scientific">Holothuria leucospilota</name>
    <name type="common">Black long sea cucumber</name>
    <name type="synonym">Mertensiothuria leucospilota</name>
    <dbReference type="NCBI Taxonomy" id="206669"/>
    <lineage>
        <taxon>Eukaryota</taxon>
        <taxon>Metazoa</taxon>
        <taxon>Echinodermata</taxon>
        <taxon>Eleutherozoa</taxon>
        <taxon>Echinozoa</taxon>
        <taxon>Holothuroidea</taxon>
        <taxon>Aspidochirotacea</taxon>
        <taxon>Aspidochirotida</taxon>
        <taxon>Holothuriidae</taxon>
        <taxon>Holothuria</taxon>
    </lineage>
</organism>
<sequence>MNTINIFHLNINSIYNKTLEVLHYLNENNIHITRAEQHIQAYINHVQSWCDDWRVASTLHQALYRIGCLVPFTRHQIFEDKLLGLY</sequence>
<comment type="caution">
    <text evidence="1">The sequence shown here is derived from an EMBL/GenBank/DDBJ whole genome shotgun (WGS) entry which is preliminary data.</text>
</comment>
<dbReference type="EMBL" id="JAIZAY010000019">
    <property type="protein sequence ID" value="KAJ8023660.1"/>
    <property type="molecule type" value="Genomic_DNA"/>
</dbReference>
<gene>
    <name evidence="1" type="ORF">HOLleu_36157</name>
</gene>
<reference evidence="1" key="1">
    <citation type="submission" date="2021-10" db="EMBL/GenBank/DDBJ databases">
        <title>Tropical sea cucumber genome reveals ecological adaptation and Cuvierian tubules defense mechanism.</title>
        <authorList>
            <person name="Chen T."/>
        </authorList>
    </citation>
    <scope>NUCLEOTIDE SEQUENCE</scope>
    <source>
        <strain evidence="1">Nanhai2018</strain>
        <tissue evidence="1">Muscle</tissue>
    </source>
</reference>
<dbReference type="AlphaFoldDB" id="A0A9Q1BEH1"/>